<dbReference type="GO" id="GO:0006099">
    <property type="term" value="P:tricarboxylic acid cycle"/>
    <property type="evidence" value="ECO:0007669"/>
    <property type="project" value="UniProtKB-UniPathway"/>
</dbReference>
<dbReference type="GO" id="GO:0005829">
    <property type="term" value="C:cytosol"/>
    <property type="evidence" value="ECO:0007669"/>
    <property type="project" value="TreeGrafter"/>
</dbReference>
<gene>
    <name evidence="8" type="ORF">CLV97_101136</name>
</gene>
<feature type="active site" evidence="6">
    <location>
        <position position="253"/>
    </location>
</feature>
<dbReference type="RefSeq" id="WP_106343590.1">
    <property type="nucleotide sequence ID" value="NZ_PVNE01000001.1"/>
</dbReference>
<dbReference type="PRINTS" id="PR00143">
    <property type="entry name" value="CITRTSNTHASE"/>
</dbReference>
<dbReference type="Pfam" id="PF00285">
    <property type="entry name" value="Citrate_synt"/>
    <property type="match status" value="1"/>
</dbReference>
<evidence type="ECO:0000256" key="7">
    <source>
        <dbReference type="RuleBase" id="RU003406"/>
    </source>
</evidence>
<sequence>MSVKPGLEGVVAAETKISHVDGERGRLIYRGHRAEDLARTRSLEEVAFLLWNGVLPDSGERETIRREWASARVLPGYLKDLIAAIPREVEMTDVIRTAVSALGSASFEGPPTREQAIRIAAVLPTIIAFRRHHLAGSEPPEARSDLSHVAHYLYLLRGEVPSPAHVRALETYFVLTAEHGMNASTFAARVVTSTRSDLISAIVAAIGALKGPLHGGAPAGVESMLDEIGAEERIEPWIRKRLERNERLMGFGHRIYKTEDPRAAALREIAVRLAAGEPWFRLAVRVEEEALRLLGEYKPGRRIHTNVEYYAAAVFRAVGLPKELFTPTFICSRIVGWAAHAMEQAESNRLIRPDAVYIGPMPG</sequence>
<dbReference type="Gene3D" id="1.10.580.10">
    <property type="entry name" value="Citrate Synthase, domain 1"/>
    <property type="match status" value="1"/>
</dbReference>
<dbReference type="PANTHER" id="PTHR11739:SF4">
    <property type="entry name" value="CITRATE SYNTHASE, PEROXISOMAL"/>
    <property type="match status" value="1"/>
</dbReference>
<evidence type="ECO:0000313" key="8">
    <source>
        <dbReference type="EMBL" id="PRX42647.1"/>
    </source>
</evidence>
<keyword evidence="9" id="KW-1185">Reference proteome</keyword>
<dbReference type="InterPro" id="IPR036969">
    <property type="entry name" value="Citrate_synthase_sf"/>
</dbReference>
<protein>
    <recommendedName>
        <fullName evidence="5">Citrate synthase</fullName>
    </recommendedName>
</protein>
<dbReference type="NCBIfam" id="NF009005">
    <property type="entry name" value="PRK12350.1"/>
    <property type="match status" value="1"/>
</dbReference>
<evidence type="ECO:0000256" key="2">
    <source>
        <dbReference type="ARBA" id="ARBA00010566"/>
    </source>
</evidence>
<dbReference type="OrthoDB" id="9800864at2"/>
<dbReference type="UniPathway" id="UPA00223"/>
<dbReference type="InterPro" id="IPR016142">
    <property type="entry name" value="Citrate_synth-like_lrg_a-sub"/>
</dbReference>
<dbReference type="PANTHER" id="PTHR11739">
    <property type="entry name" value="CITRATE SYNTHASE"/>
    <property type="match status" value="1"/>
</dbReference>
<dbReference type="SUPFAM" id="SSF48256">
    <property type="entry name" value="Citrate synthase"/>
    <property type="match status" value="1"/>
</dbReference>
<comment type="similarity">
    <text evidence="2 5 7">Belongs to the citrate synthase family.</text>
</comment>
<evidence type="ECO:0000313" key="9">
    <source>
        <dbReference type="Proteomes" id="UP000237797"/>
    </source>
</evidence>
<comment type="caution">
    <text evidence="8">The sequence shown here is derived from an EMBL/GenBank/DDBJ whole genome shotgun (WGS) entry which is preliminary data.</text>
</comment>
<comment type="catalytic activity">
    <reaction evidence="4">
        <text>oxaloacetate + acetyl-CoA + H2O = citrate + CoA + H(+)</text>
        <dbReference type="Rhea" id="RHEA:16845"/>
        <dbReference type="ChEBI" id="CHEBI:15377"/>
        <dbReference type="ChEBI" id="CHEBI:15378"/>
        <dbReference type="ChEBI" id="CHEBI:16452"/>
        <dbReference type="ChEBI" id="CHEBI:16947"/>
        <dbReference type="ChEBI" id="CHEBI:57287"/>
        <dbReference type="ChEBI" id="CHEBI:57288"/>
        <dbReference type="EC" id="2.3.3.16"/>
    </reaction>
</comment>
<accession>A0A2T0LJJ1</accession>
<dbReference type="PROSITE" id="PS00480">
    <property type="entry name" value="CITRATE_SYNTHASE"/>
    <property type="match status" value="1"/>
</dbReference>
<feature type="active site" evidence="6">
    <location>
        <position position="308"/>
    </location>
</feature>
<dbReference type="InterPro" id="IPR002020">
    <property type="entry name" value="Citrate_synthase"/>
</dbReference>
<dbReference type="InterPro" id="IPR019810">
    <property type="entry name" value="Citrate_synthase_AS"/>
</dbReference>
<proteinExistence type="inferred from homology"/>
<dbReference type="PIRSF" id="PIRSF001369">
    <property type="entry name" value="Citrate_synth"/>
    <property type="match status" value="1"/>
</dbReference>
<dbReference type="GO" id="GO:0036440">
    <property type="term" value="F:citrate synthase activity"/>
    <property type="evidence" value="ECO:0007669"/>
    <property type="project" value="UniProtKB-EC"/>
</dbReference>
<organism evidence="8 9">
    <name type="scientific">Planifilum fimeticola</name>
    <dbReference type="NCBI Taxonomy" id="201975"/>
    <lineage>
        <taxon>Bacteria</taxon>
        <taxon>Bacillati</taxon>
        <taxon>Bacillota</taxon>
        <taxon>Bacilli</taxon>
        <taxon>Bacillales</taxon>
        <taxon>Thermoactinomycetaceae</taxon>
        <taxon>Planifilum</taxon>
    </lineage>
</organism>
<dbReference type="InterPro" id="IPR016143">
    <property type="entry name" value="Citrate_synth-like_sm_a-sub"/>
</dbReference>
<evidence type="ECO:0000256" key="6">
    <source>
        <dbReference type="PIRSR" id="PIRSR001369-1"/>
    </source>
</evidence>
<dbReference type="AlphaFoldDB" id="A0A2T0LJJ1"/>
<keyword evidence="3 5" id="KW-0808">Transferase</keyword>
<dbReference type="InterPro" id="IPR024176">
    <property type="entry name" value="Citrate_synthase_bac-typ"/>
</dbReference>
<name>A0A2T0LJJ1_9BACL</name>
<comment type="pathway">
    <text evidence="1">Carbohydrate metabolism; tricarboxylic acid cycle.</text>
</comment>
<dbReference type="Gene3D" id="1.10.230.10">
    <property type="entry name" value="Cytochrome P450-Terp, domain 2"/>
    <property type="match status" value="1"/>
</dbReference>
<evidence type="ECO:0000256" key="1">
    <source>
        <dbReference type="ARBA" id="ARBA00005163"/>
    </source>
</evidence>
<reference evidence="8 9" key="1">
    <citation type="submission" date="2018-03" db="EMBL/GenBank/DDBJ databases">
        <title>Genomic Encyclopedia of Archaeal and Bacterial Type Strains, Phase II (KMG-II): from individual species to whole genera.</title>
        <authorList>
            <person name="Goeker M."/>
        </authorList>
    </citation>
    <scope>NUCLEOTIDE SEQUENCE [LARGE SCALE GENOMIC DNA]</scope>
    <source>
        <strain evidence="8 9">DSM 44946</strain>
    </source>
</reference>
<dbReference type="CDD" id="cd06109">
    <property type="entry name" value="BsCS-I_like"/>
    <property type="match status" value="1"/>
</dbReference>
<dbReference type="EMBL" id="PVNE01000001">
    <property type="protein sequence ID" value="PRX42647.1"/>
    <property type="molecule type" value="Genomic_DNA"/>
</dbReference>
<evidence type="ECO:0000256" key="5">
    <source>
        <dbReference type="PIRNR" id="PIRNR001369"/>
    </source>
</evidence>
<dbReference type="Proteomes" id="UP000237797">
    <property type="component" value="Unassembled WGS sequence"/>
</dbReference>
<dbReference type="GO" id="GO:0005975">
    <property type="term" value="P:carbohydrate metabolic process"/>
    <property type="evidence" value="ECO:0007669"/>
    <property type="project" value="TreeGrafter"/>
</dbReference>
<evidence type="ECO:0000256" key="3">
    <source>
        <dbReference type="ARBA" id="ARBA00022679"/>
    </source>
</evidence>
<evidence type="ECO:0000256" key="4">
    <source>
        <dbReference type="ARBA" id="ARBA00049288"/>
    </source>
</evidence>